<reference evidence="1 2" key="1">
    <citation type="submission" date="2012-06" db="EMBL/GenBank/DDBJ databases">
        <authorList>
            <person name="Kim M.S."/>
            <person name="Cha K.E."/>
            <person name="Kim Y.D."/>
            <person name="Myung H."/>
        </authorList>
    </citation>
    <scope>NUCLEOTIDE SEQUENCE [LARGE SCALE GENOMIC DNA]</scope>
</reference>
<dbReference type="Proteomes" id="UP000232534">
    <property type="component" value="Segment"/>
</dbReference>
<dbReference type="KEGG" id="vg:40094042"/>
<proteinExistence type="predicted"/>
<sequence>MTSELKSVKASNWAVKAEMDRLKKMTPEKAEMLERRRRLNDLLK</sequence>
<keyword evidence="2" id="KW-1185">Reference proteome</keyword>
<organism evidence="1 2">
    <name type="scientific">Pseudomonas phage PA7</name>
    <dbReference type="NCBI Taxonomy" id="347330"/>
    <lineage>
        <taxon>Viruses</taxon>
        <taxon>Duplodnaviria</taxon>
        <taxon>Heunggongvirae</taxon>
        <taxon>Uroviricota</taxon>
        <taxon>Caudoviricetes</taxon>
        <taxon>Chimalliviridae</taxon>
        <taxon>Phikzvirus</taxon>
        <taxon>Phikzvirus PA7</taxon>
    </lineage>
</organism>
<protein>
    <submittedName>
        <fullName evidence="1">Uncharacterized protein</fullName>
    </submittedName>
</protein>
<accession>I7CNQ2</accession>
<dbReference type="EMBL" id="JX233784">
    <property type="protein sequence ID" value="AFO71022.1"/>
    <property type="molecule type" value="Genomic_DNA"/>
</dbReference>
<dbReference type="GeneID" id="40094042"/>
<evidence type="ECO:0000313" key="1">
    <source>
        <dbReference type="EMBL" id="AFO71022.1"/>
    </source>
</evidence>
<dbReference type="RefSeq" id="YP_009617503.1">
    <property type="nucleotide sequence ID" value="NC_042060.1"/>
</dbReference>
<evidence type="ECO:0000313" key="2">
    <source>
        <dbReference type="Proteomes" id="UP000232534"/>
    </source>
</evidence>
<name>I7CNQ2_9CAUD</name>